<evidence type="ECO:0000256" key="1">
    <source>
        <dbReference type="ARBA" id="ARBA00004651"/>
    </source>
</evidence>
<accession>A0A937G282</accession>
<feature type="transmembrane region" description="Helical" evidence="6">
    <location>
        <begin position="717"/>
        <end position="738"/>
    </location>
</feature>
<feature type="domain" description="ABC3 transporter permease C-terminal" evidence="7">
    <location>
        <begin position="677"/>
        <end position="790"/>
    </location>
</feature>
<keyword evidence="4 6" id="KW-1133">Transmembrane helix</keyword>
<comment type="caution">
    <text evidence="9">The sequence shown here is derived from an EMBL/GenBank/DDBJ whole genome shotgun (WGS) entry which is preliminary data.</text>
</comment>
<dbReference type="RefSeq" id="WP_202858861.1">
    <property type="nucleotide sequence ID" value="NZ_JAEUGD010000066.1"/>
</dbReference>
<evidence type="ECO:0000313" key="10">
    <source>
        <dbReference type="Proteomes" id="UP000614216"/>
    </source>
</evidence>
<sequence>MLFSYFKSSFKFIKNNIGFSIINLTGLVVGICVCFFAFIFIDFELNYDRYHDNADRIYRLVTDIENPTGVTNESSSAPMGPMITDEFPEVESFARVFLDYLILKNESRDQYTEENIAYADSSMFTVFTFSFVHGNPKTALTKPFSLAISRSAAMRNFGTTDCIGKTLMLDGTEPAQVTAVFEDMPENSHFKVDILLSMTTLLQEWNPRMNNNWTRFGFYTYLLFNQQVDAEAFNAKLKEYPEKYIQKEGVTYTYLIEPLKDLYLHALPRGSRYGSAVTGDIDKIYIFSIVAGLVLFIACFNFINLSTAMSVKRAKEIGVRKALGAQKEQLVFQFLSDALYFSMIAFVLALVIAALLLPTFNQIIGKEISTNILDNYKQVLMLFFIAVLSGVVSAIYPAIVLSGFNPISSLKGTQVSGTKGSGLRKALVIMQFAISIILIISTVVVYSQLDYMKNQDLGFDKNRKLVVDFHFDKSVIEHEESLKQKFSTVQGVEQVSISSAIPGRVNRKFDTEIPDINNQTESFLSDVYFVDYNFLQQYGIEVIAGRGFSKDFATDLREAMILNESAVESLGYDNPEDVIGKEFSQGRDTGLIIGVVKDFHFESFHNKVQPLTIRILPGLFTFMSFDLQGNDIAGTMKALEKEWRELIPNKPFLYFFFDEDYNAQYVAEERFGKLFISLALIAIIISCLGLLGLSAFSMAQRTKEIGIRKVLGSSTTSVLGLLTKEIVILVILAFILASPLAWYAADTWLQGFVYKINIPWWAFLLGGIFTLLIALLTVSFHTVKSARQNPVISLKHE</sequence>
<feature type="transmembrane region" description="Helical" evidence="6">
    <location>
        <begin position="284"/>
        <end position="303"/>
    </location>
</feature>
<evidence type="ECO:0000256" key="4">
    <source>
        <dbReference type="ARBA" id="ARBA00022989"/>
    </source>
</evidence>
<dbReference type="Pfam" id="PF12704">
    <property type="entry name" value="MacB_PCD"/>
    <property type="match status" value="1"/>
</dbReference>
<dbReference type="PANTHER" id="PTHR30572">
    <property type="entry name" value="MEMBRANE COMPONENT OF TRANSPORTER-RELATED"/>
    <property type="match status" value="1"/>
</dbReference>
<dbReference type="GO" id="GO:0022857">
    <property type="term" value="F:transmembrane transporter activity"/>
    <property type="evidence" value="ECO:0007669"/>
    <property type="project" value="TreeGrafter"/>
</dbReference>
<evidence type="ECO:0000313" key="9">
    <source>
        <dbReference type="EMBL" id="MBL6449332.1"/>
    </source>
</evidence>
<evidence type="ECO:0000256" key="5">
    <source>
        <dbReference type="ARBA" id="ARBA00023136"/>
    </source>
</evidence>
<dbReference type="EMBL" id="JAEUGD010000066">
    <property type="protein sequence ID" value="MBL6449332.1"/>
    <property type="molecule type" value="Genomic_DNA"/>
</dbReference>
<feature type="transmembrane region" description="Helical" evidence="6">
    <location>
        <begin position="758"/>
        <end position="778"/>
    </location>
</feature>
<dbReference type="InterPro" id="IPR003838">
    <property type="entry name" value="ABC3_permease_C"/>
</dbReference>
<dbReference type="AlphaFoldDB" id="A0A937G282"/>
<dbReference type="GO" id="GO:0005886">
    <property type="term" value="C:plasma membrane"/>
    <property type="evidence" value="ECO:0007669"/>
    <property type="project" value="UniProtKB-SubCell"/>
</dbReference>
<feature type="transmembrane region" description="Helical" evidence="6">
    <location>
        <begin position="674"/>
        <end position="696"/>
    </location>
</feature>
<dbReference type="Proteomes" id="UP000614216">
    <property type="component" value="Unassembled WGS sequence"/>
</dbReference>
<feature type="transmembrane region" description="Helical" evidence="6">
    <location>
        <begin position="380"/>
        <end position="405"/>
    </location>
</feature>
<evidence type="ECO:0000256" key="3">
    <source>
        <dbReference type="ARBA" id="ARBA00022692"/>
    </source>
</evidence>
<dbReference type="InterPro" id="IPR025857">
    <property type="entry name" value="MacB_PCD"/>
</dbReference>
<evidence type="ECO:0000256" key="6">
    <source>
        <dbReference type="SAM" id="Phobius"/>
    </source>
</evidence>
<gene>
    <name evidence="9" type="ORF">JMN32_23680</name>
</gene>
<comment type="subcellular location">
    <subcellularLocation>
        <location evidence="1">Cell membrane</location>
        <topology evidence="1">Multi-pass membrane protein</topology>
    </subcellularLocation>
</comment>
<reference evidence="9" key="1">
    <citation type="submission" date="2021-01" db="EMBL/GenBank/DDBJ databases">
        <title>Fulvivirga kasyanovii gen. nov., sp nov., a novel member of the phylum Bacteroidetes isolated from seawater in a mussel farm.</title>
        <authorList>
            <person name="Zhao L.-H."/>
            <person name="Wang Z.-J."/>
        </authorList>
    </citation>
    <scope>NUCLEOTIDE SEQUENCE</scope>
    <source>
        <strain evidence="9">29W222</strain>
    </source>
</reference>
<feature type="transmembrane region" description="Helical" evidence="6">
    <location>
        <begin position="338"/>
        <end position="360"/>
    </location>
</feature>
<name>A0A937G282_9BACT</name>
<organism evidence="9 10">
    <name type="scientific">Fulvivirga marina</name>
    <dbReference type="NCBI Taxonomy" id="2494733"/>
    <lineage>
        <taxon>Bacteria</taxon>
        <taxon>Pseudomonadati</taxon>
        <taxon>Bacteroidota</taxon>
        <taxon>Cytophagia</taxon>
        <taxon>Cytophagales</taxon>
        <taxon>Fulvivirgaceae</taxon>
        <taxon>Fulvivirga</taxon>
    </lineage>
</organism>
<keyword evidence="5 6" id="KW-0472">Membrane</keyword>
<evidence type="ECO:0000259" key="8">
    <source>
        <dbReference type="Pfam" id="PF12704"/>
    </source>
</evidence>
<feature type="domain" description="MacB-like periplasmic core" evidence="8">
    <location>
        <begin position="20"/>
        <end position="239"/>
    </location>
</feature>
<feature type="transmembrane region" description="Helical" evidence="6">
    <location>
        <begin position="426"/>
        <end position="446"/>
    </location>
</feature>
<dbReference type="InterPro" id="IPR050250">
    <property type="entry name" value="Macrolide_Exporter_MacB"/>
</dbReference>
<keyword evidence="10" id="KW-1185">Reference proteome</keyword>
<keyword evidence="2" id="KW-1003">Cell membrane</keyword>
<feature type="domain" description="ABC3 transporter permease C-terminal" evidence="7">
    <location>
        <begin position="289"/>
        <end position="406"/>
    </location>
</feature>
<dbReference type="Pfam" id="PF02687">
    <property type="entry name" value="FtsX"/>
    <property type="match status" value="2"/>
</dbReference>
<proteinExistence type="predicted"/>
<keyword evidence="3 6" id="KW-0812">Transmembrane</keyword>
<evidence type="ECO:0000256" key="2">
    <source>
        <dbReference type="ARBA" id="ARBA00022475"/>
    </source>
</evidence>
<feature type="transmembrane region" description="Helical" evidence="6">
    <location>
        <begin position="21"/>
        <end position="41"/>
    </location>
</feature>
<protein>
    <submittedName>
        <fullName evidence="9">ABC transporter permease</fullName>
    </submittedName>
</protein>
<dbReference type="PANTHER" id="PTHR30572:SF18">
    <property type="entry name" value="ABC-TYPE MACROLIDE FAMILY EXPORT SYSTEM PERMEASE COMPONENT 2"/>
    <property type="match status" value="1"/>
</dbReference>
<evidence type="ECO:0000259" key="7">
    <source>
        <dbReference type="Pfam" id="PF02687"/>
    </source>
</evidence>